<proteinExistence type="predicted"/>
<comment type="caution">
    <text evidence="2">The sequence shown here is derived from an EMBL/GenBank/DDBJ whole genome shotgun (WGS) entry which is preliminary data.</text>
</comment>
<evidence type="ECO:0000313" key="2">
    <source>
        <dbReference type="EMBL" id="KKK68817.1"/>
    </source>
</evidence>
<dbReference type="EMBL" id="LAZR01058955">
    <property type="protein sequence ID" value="KKK68817.1"/>
    <property type="molecule type" value="Genomic_DNA"/>
</dbReference>
<dbReference type="AlphaFoldDB" id="A0A0F8XI69"/>
<accession>A0A0F8XI69</accession>
<sequence length="238" mass="24633">VGKSLAVDVIGEKGAGTGVTVDSVELKDGLVDAVDVAAFKTTYDAHDHSAADPQTVDFDNLGNKPTGVTGGATHGATAHENEQETIWVPVVASTDGTDTDLFGGIVPNHRLADNANKSAGVSWHAPSDLVSLDSIQDVWLFGATANIYYRVRITTIADGEFYNADAANTAYGTLAGTLNKRKDGAALGSGDLAPIGNVVAGDIVGLVAQRDAAHASDTLNAAQYFLGFIIKYTRSGRS</sequence>
<reference evidence="2" key="1">
    <citation type="journal article" date="2015" name="Nature">
        <title>Complex archaea that bridge the gap between prokaryotes and eukaryotes.</title>
        <authorList>
            <person name="Spang A."/>
            <person name="Saw J.H."/>
            <person name="Jorgensen S.L."/>
            <person name="Zaremba-Niedzwiedzka K."/>
            <person name="Martijn J."/>
            <person name="Lind A.E."/>
            <person name="van Eijk R."/>
            <person name="Schleper C."/>
            <person name="Guy L."/>
            <person name="Ettema T.J."/>
        </authorList>
    </citation>
    <scope>NUCLEOTIDE SEQUENCE</scope>
</reference>
<feature type="non-terminal residue" evidence="2">
    <location>
        <position position="1"/>
    </location>
</feature>
<organism evidence="2">
    <name type="scientific">marine sediment metagenome</name>
    <dbReference type="NCBI Taxonomy" id="412755"/>
    <lineage>
        <taxon>unclassified sequences</taxon>
        <taxon>metagenomes</taxon>
        <taxon>ecological metagenomes</taxon>
    </lineage>
</organism>
<evidence type="ECO:0000256" key="1">
    <source>
        <dbReference type="SAM" id="MobiDB-lite"/>
    </source>
</evidence>
<gene>
    <name evidence="2" type="ORF">LCGC14_2940280</name>
</gene>
<name>A0A0F8XI69_9ZZZZ</name>
<feature type="region of interest" description="Disordered" evidence="1">
    <location>
        <begin position="49"/>
        <end position="78"/>
    </location>
</feature>
<protein>
    <submittedName>
        <fullName evidence="2">Uncharacterized protein</fullName>
    </submittedName>
</protein>